<dbReference type="NCBIfam" id="TIGR00262">
    <property type="entry name" value="trpA"/>
    <property type="match status" value="1"/>
</dbReference>
<keyword evidence="7 9" id="KW-0456">Lyase</keyword>
<evidence type="ECO:0000313" key="11">
    <source>
        <dbReference type="EMBL" id="KXA93295.1"/>
    </source>
</evidence>
<dbReference type="Pfam" id="PF00290">
    <property type="entry name" value="Trp_syntA"/>
    <property type="match status" value="1"/>
</dbReference>
<comment type="catalytic activity">
    <reaction evidence="8 9">
        <text>(1S,2R)-1-C-(indol-3-yl)glycerol 3-phosphate + L-serine = D-glyceraldehyde 3-phosphate + L-tryptophan + H2O</text>
        <dbReference type="Rhea" id="RHEA:10532"/>
        <dbReference type="ChEBI" id="CHEBI:15377"/>
        <dbReference type="ChEBI" id="CHEBI:33384"/>
        <dbReference type="ChEBI" id="CHEBI:57912"/>
        <dbReference type="ChEBI" id="CHEBI:58866"/>
        <dbReference type="ChEBI" id="CHEBI:59776"/>
        <dbReference type="EC" id="4.2.1.20"/>
    </reaction>
</comment>
<dbReference type="EC" id="4.2.1.20" evidence="9"/>
<accession>A0A133UGF1</accession>
<evidence type="ECO:0000256" key="3">
    <source>
        <dbReference type="ARBA" id="ARBA00011270"/>
    </source>
</evidence>
<dbReference type="EMBL" id="LHXO01000114">
    <property type="protein sequence ID" value="KXA93295.1"/>
    <property type="molecule type" value="Genomic_DNA"/>
</dbReference>
<evidence type="ECO:0000256" key="7">
    <source>
        <dbReference type="ARBA" id="ARBA00023239"/>
    </source>
</evidence>
<evidence type="ECO:0000256" key="10">
    <source>
        <dbReference type="RuleBase" id="RU003662"/>
    </source>
</evidence>
<comment type="pathway">
    <text evidence="2 9">Amino-acid biosynthesis; L-tryptophan biosynthesis; L-tryptophan from chorismate: step 5/5.</text>
</comment>
<dbReference type="SUPFAM" id="SSF51366">
    <property type="entry name" value="Ribulose-phoshate binding barrel"/>
    <property type="match status" value="1"/>
</dbReference>
<evidence type="ECO:0000256" key="2">
    <source>
        <dbReference type="ARBA" id="ARBA00004733"/>
    </source>
</evidence>
<keyword evidence="5 9" id="KW-0822">Tryptophan biosynthesis</keyword>
<dbReference type="PANTHER" id="PTHR43406:SF1">
    <property type="entry name" value="TRYPTOPHAN SYNTHASE ALPHA CHAIN, CHLOROPLASTIC"/>
    <property type="match status" value="1"/>
</dbReference>
<evidence type="ECO:0000313" key="12">
    <source>
        <dbReference type="Proteomes" id="UP000070284"/>
    </source>
</evidence>
<evidence type="ECO:0000256" key="5">
    <source>
        <dbReference type="ARBA" id="ARBA00022822"/>
    </source>
</evidence>
<keyword evidence="6 9" id="KW-0057">Aromatic amino acid biosynthesis</keyword>
<dbReference type="HAMAP" id="MF_00131">
    <property type="entry name" value="Trp_synth_alpha"/>
    <property type="match status" value="1"/>
</dbReference>
<dbReference type="Proteomes" id="UP000070284">
    <property type="component" value="Unassembled WGS sequence"/>
</dbReference>
<dbReference type="Gene3D" id="3.20.20.70">
    <property type="entry name" value="Aldolase class I"/>
    <property type="match status" value="1"/>
</dbReference>
<dbReference type="UniPathway" id="UPA00035">
    <property type="reaction ID" value="UER00044"/>
</dbReference>
<protein>
    <recommendedName>
        <fullName evidence="9">Tryptophan synthase alpha chain</fullName>
        <ecNumber evidence="9">4.2.1.20</ecNumber>
    </recommendedName>
</protein>
<comment type="similarity">
    <text evidence="9 10">Belongs to the TrpA family.</text>
</comment>
<dbReference type="GO" id="GO:0005829">
    <property type="term" value="C:cytosol"/>
    <property type="evidence" value="ECO:0007669"/>
    <property type="project" value="TreeGrafter"/>
</dbReference>
<dbReference type="AlphaFoldDB" id="A0A133UGF1"/>
<dbReference type="PATRIC" id="fig|1698264.3.peg.303"/>
<comment type="caution">
    <text evidence="11">The sequence shown here is derived from an EMBL/GenBank/DDBJ whole genome shotgun (WGS) entry which is preliminary data.</text>
</comment>
<comment type="subunit">
    <text evidence="3 9">Tetramer of two alpha and two beta chains.</text>
</comment>
<dbReference type="PANTHER" id="PTHR43406">
    <property type="entry name" value="TRYPTOPHAN SYNTHASE, ALPHA CHAIN"/>
    <property type="match status" value="1"/>
</dbReference>
<comment type="function">
    <text evidence="1 9">The alpha subunit is responsible for the aldol cleavage of indoleglycerol phosphate to indole and glyceraldehyde 3-phosphate.</text>
</comment>
<dbReference type="FunFam" id="3.20.20.70:FF:000037">
    <property type="entry name" value="Tryptophan synthase alpha chain"/>
    <property type="match status" value="1"/>
</dbReference>
<evidence type="ECO:0000256" key="1">
    <source>
        <dbReference type="ARBA" id="ARBA00003365"/>
    </source>
</evidence>
<dbReference type="InterPro" id="IPR002028">
    <property type="entry name" value="Trp_synthase_suA"/>
</dbReference>
<dbReference type="InterPro" id="IPR011060">
    <property type="entry name" value="RibuloseP-bd_barrel"/>
</dbReference>
<gene>
    <name evidence="9" type="primary">trpA</name>
    <name evidence="11" type="ORF">AKJ65_06440</name>
</gene>
<keyword evidence="4 9" id="KW-0028">Amino-acid biosynthesis</keyword>
<evidence type="ECO:0000256" key="6">
    <source>
        <dbReference type="ARBA" id="ARBA00023141"/>
    </source>
</evidence>
<evidence type="ECO:0000256" key="9">
    <source>
        <dbReference type="HAMAP-Rule" id="MF_00131"/>
    </source>
</evidence>
<feature type="active site" description="Proton acceptor" evidence="9">
    <location>
        <position position="59"/>
    </location>
</feature>
<evidence type="ECO:0000256" key="8">
    <source>
        <dbReference type="ARBA" id="ARBA00049047"/>
    </source>
</evidence>
<sequence length="273" mass="29633">MTIEEKFQELNGIGEGAYMPHIYYGDPSEEFSLRQVETLVESGADMIEFGIPFSDPTADGPAFQEACERALKKGVTPERCIRGLEELRAGGVEVPIVVTTYYNIPYVYGIRDFLEKLEEAGVQGIIVPNLTIEEAEDFLKVSRKTGIDLIFQITPNTTVGRMERIVESASGFIYIVNFEGVTGVRGAVADSTKNLIGEVKTLTELPLMAGFGVSKREHAASLVSAGADGVITGSALGEIYMKNLENPEGTLPEIGDFASGIKRGCREGYSSRD</sequence>
<dbReference type="GO" id="GO:0004834">
    <property type="term" value="F:tryptophan synthase activity"/>
    <property type="evidence" value="ECO:0007669"/>
    <property type="project" value="UniProtKB-UniRule"/>
</dbReference>
<feature type="active site" description="Proton acceptor" evidence="9">
    <location>
        <position position="48"/>
    </location>
</feature>
<keyword evidence="12" id="KW-1185">Reference proteome</keyword>
<dbReference type="CDD" id="cd04724">
    <property type="entry name" value="Tryptophan_synthase_alpha"/>
    <property type="match status" value="1"/>
</dbReference>
<dbReference type="InterPro" id="IPR013785">
    <property type="entry name" value="Aldolase_TIM"/>
</dbReference>
<organism evidence="11 12">
    <name type="scientific">candidate division MSBL1 archaeon SCGC-AAA259E19</name>
    <dbReference type="NCBI Taxonomy" id="1698264"/>
    <lineage>
        <taxon>Archaea</taxon>
        <taxon>Methanobacteriati</taxon>
        <taxon>Methanobacteriota</taxon>
        <taxon>candidate division MSBL1</taxon>
    </lineage>
</organism>
<evidence type="ECO:0000256" key="4">
    <source>
        <dbReference type="ARBA" id="ARBA00022605"/>
    </source>
</evidence>
<reference evidence="11 12" key="1">
    <citation type="journal article" date="2016" name="Sci. Rep.">
        <title>Metabolic traits of an uncultured archaeal lineage -MSBL1- from brine pools of the Red Sea.</title>
        <authorList>
            <person name="Mwirichia R."/>
            <person name="Alam I."/>
            <person name="Rashid M."/>
            <person name="Vinu M."/>
            <person name="Ba-Alawi W."/>
            <person name="Anthony Kamau A."/>
            <person name="Kamanda Ngugi D."/>
            <person name="Goker M."/>
            <person name="Klenk H.P."/>
            <person name="Bajic V."/>
            <person name="Stingl U."/>
        </authorList>
    </citation>
    <scope>NUCLEOTIDE SEQUENCE [LARGE SCALE GENOMIC DNA]</scope>
    <source>
        <strain evidence="11">SCGC-AAA259E19</strain>
    </source>
</reference>
<name>A0A133UGF1_9EURY</name>
<proteinExistence type="inferred from homology"/>